<evidence type="ECO:0000313" key="1">
    <source>
        <dbReference type="EMBL" id="OEK07781.1"/>
    </source>
</evidence>
<accession>A0A1E5T8T4</accession>
<evidence type="ECO:0000313" key="2">
    <source>
        <dbReference type="Proteomes" id="UP000095713"/>
    </source>
</evidence>
<keyword evidence="2" id="KW-1185">Reference proteome</keyword>
<reference evidence="1 2" key="1">
    <citation type="submission" date="2016-05" db="EMBL/GenBank/DDBJ databases">
        <title>Draft Genome Sequence of Algibacter sp. Strain SK-16 Isolated from the Surface Water of Aburatsubo Inlet.</title>
        <authorList>
            <person name="Wong S.-K."/>
            <person name="Yoshizawa S."/>
            <person name="Nakajima Y."/>
            <person name="Ogura Y."/>
            <person name="Tetsuya H."/>
            <person name="Hamasaki K."/>
        </authorList>
    </citation>
    <scope>NUCLEOTIDE SEQUENCE [LARGE SCALE GENOMIC DNA]</scope>
    <source>
        <strain evidence="1 2">SK-16</strain>
    </source>
</reference>
<sequence length="62" mass="7191">MFWTDWAFLKTNSAVWTSLFQNGFYTIFTKGTFEASFELNGNDLLQFSHVGLISNIFICVRD</sequence>
<protein>
    <submittedName>
        <fullName evidence="1">Uncharacterized protein</fullName>
    </submittedName>
</protein>
<organism evidence="1 2">
    <name type="scientific">Flavivirga aquatica</name>
    <dbReference type="NCBI Taxonomy" id="1849968"/>
    <lineage>
        <taxon>Bacteria</taxon>
        <taxon>Pseudomonadati</taxon>
        <taxon>Bacteroidota</taxon>
        <taxon>Flavobacteriia</taxon>
        <taxon>Flavobacteriales</taxon>
        <taxon>Flavobacteriaceae</taxon>
        <taxon>Flavivirga</taxon>
    </lineage>
</organism>
<dbReference type="Proteomes" id="UP000095713">
    <property type="component" value="Unassembled WGS sequence"/>
</dbReference>
<dbReference type="AlphaFoldDB" id="A0A1E5T8T4"/>
<gene>
    <name evidence="1" type="ORF">A8C32_14920</name>
</gene>
<comment type="caution">
    <text evidence="1">The sequence shown here is derived from an EMBL/GenBank/DDBJ whole genome shotgun (WGS) entry which is preliminary data.</text>
</comment>
<dbReference type="EMBL" id="MDJD01000043">
    <property type="protein sequence ID" value="OEK07781.1"/>
    <property type="molecule type" value="Genomic_DNA"/>
</dbReference>
<proteinExistence type="predicted"/>
<name>A0A1E5T8T4_9FLAO</name>